<accession>X1QA28</accession>
<organism evidence="1">
    <name type="scientific">marine sediment metagenome</name>
    <dbReference type="NCBI Taxonomy" id="412755"/>
    <lineage>
        <taxon>unclassified sequences</taxon>
        <taxon>metagenomes</taxon>
        <taxon>ecological metagenomes</taxon>
    </lineage>
</organism>
<name>X1QA28_9ZZZZ</name>
<proteinExistence type="predicted"/>
<gene>
    <name evidence="1" type="ORF">S12H4_10730</name>
</gene>
<protein>
    <submittedName>
        <fullName evidence="1">Uncharacterized protein</fullName>
    </submittedName>
</protein>
<evidence type="ECO:0000313" key="1">
    <source>
        <dbReference type="EMBL" id="GAI65337.1"/>
    </source>
</evidence>
<sequence>MIFYTNTPCLAVNSKKANKTIARFDKDGKFETHNPVIIAKMKQHFRNDGIDFKSLSYWDLKKMAEEKGIETHKIKQADLIKALEEGER</sequence>
<reference evidence="1" key="1">
    <citation type="journal article" date="2014" name="Front. Microbiol.">
        <title>High frequency of phylogenetically diverse reductive dehalogenase-homologous genes in deep subseafloor sedimentary metagenomes.</title>
        <authorList>
            <person name="Kawai M."/>
            <person name="Futagami T."/>
            <person name="Toyoda A."/>
            <person name="Takaki Y."/>
            <person name="Nishi S."/>
            <person name="Hori S."/>
            <person name="Arai W."/>
            <person name="Tsubouchi T."/>
            <person name="Morono Y."/>
            <person name="Uchiyama I."/>
            <person name="Ito T."/>
            <person name="Fujiyama A."/>
            <person name="Inagaki F."/>
            <person name="Takami H."/>
        </authorList>
    </citation>
    <scope>NUCLEOTIDE SEQUENCE</scope>
    <source>
        <strain evidence="1">Expedition CK06-06</strain>
    </source>
</reference>
<dbReference type="AlphaFoldDB" id="X1QA28"/>
<comment type="caution">
    <text evidence="1">The sequence shown here is derived from an EMBL/GenBank/DDBJ whole genome shotgun (WGS) entry which is preliminary data.</text>
</comment>
<dbReference type="EMBL" id="BARW01004652">
    <property type="protein sequence ID" value="GAI65337.1"/>
    <property type="molecule type" value="Genomic_DNA"/>
</dbReference>